<sequence length="513" mass="59727">MIIIIEFIEFKEEYFNEPYENHRLEFKKSKSGLSKDIWETYSSFANTDGGLIVLGVEELKMGTHKYKIVGVDNPEKNIRDFWNCVHDNLKVSVNLLNNDDVLKMKVGNHYIIQIRVPKAPYERRPVYISNNRTKTYVRTDDGDRIANDTQFKYLIVDSQNDIDSELLSNYGIEDLNEETIKEYRLLLHKNTNDQRYLEYTDQDFLRSIGVMKKDRQTEGAPYKLTVGGLLFFGKYNSITDRFKKFQLDYFKKRSSLDTDWIDRVSSGDMNYPEMNLFSFYSIVLKKLELSIPDKYRQDGDMTRGSYKSDILLALKEALVNTLMHAYFDSDRVIKITDFDDYIDFYNPGEMKVSKEEFIHGSYSVTRNSIISTLFRRVGIAEKGGSGGPRIFDAATKNHLRYPDINSSFDSTEIRIWKIDMLESLRGLDEVEKAVVSHVMDKGSFKIKDIVENTDYTDYKVRATVAKLVEKEILLERGNGKSRSYFISHSEETGIMAFKRLLKQIEDDFVNKGK</sequence>
<evidence type="ECO:0000313" key="3">
    <source>
        <dbReference type="Proteomes" id="UP001181046"/>
    </source>
</evidence>
<dbReference type="Gene3D" id="3.30.950.30">
    <property type="entry name" value="Schlafen, AAA domain"/>
    <property type="match status" value="1"/>
</dbReference>
<dbReference type="Gene3D" id="1.10.10.10">
    <property type="entry name" value="Winged helix-like DNA-binding domain superfamily/Winged helix DNA-binding domain"/>
    <property type="match status" value="1"/>
</dbReference>
<dbReference type="Pfam" id="PF13749">
    <property type="entry name" value="HATPase_c_4"/>
    <property type="match status" value="1"/>
</dbReference>
<accession>A0ABU3FDM7</accession>
<dbReference type="InterPro" id="IPR036388">
    <property type="entry name" value="WH-like_DNA-bd_sf"/>
</dbReference>
<reference evidence="2" key="1">
    <citation type="submission" date="2023-03" db="EMBL/GenBank/DDBJ databases">
        <authorList>
            <person name="Shen W."/>
            <person name="Cai J."/>
        </authorList>
    </citation>
    <scope>NUCLEOTIDE SEQUENCE</scope>
    <source>
        <strain evidence="2">P66-3</strain>
    </source>
</reference>
<evidence type="ECO:0000313" key="2">
    <source>
        <dbReference type="EMBL" id="MDT2760749.1"/>
    </source>
</evidence>
<proteinExistence type="predicted"/>
<dbReference type="PANTHER" id="PTHR30595">
    <property type="entry name" value="GLPR-RELATED TRANSCRIPTIONAL REPRESSOR"/>
    <property type="match status" value="1"/>
</dbReference>
<evidence type="ECO:0000259" key="1">
    <source>
        <dbReference type="Pfam" id="PF04326"/>
    </source>
</evidence>
<dbReference type="InterPro" id="IPR007421">
    <property type="entry name" value="Schlafen_AlbA_2_dom"/>
</dbReference>
<dbReference type="InterPro" id="IPR038461">
    <property type="entry name" value="Schlafen_AlbA_2_dom_sf"/>
</dbReference>
<feature type="domain" description="Schlafen AlbA-2" evidence="1">
    <location>
        <begin position="20"/>
        <end position="146"/>
    </location>
</feature>
<dbReference type="Pfam" id="PF04326">
    <property type="entry name" value="SLFN_AlbA_2"/>
    <property type="match status" value="1"/>
</dbReference>
<dbReference type="RefSeq" id="WP_311830576.1">
    <property type="nucleotide sequence ID" value="NZ_JARQAJ010000014.1"/>
</dbReference>
<dbReference type="Gene3D" id="3.30.565.60">
    <property type="match status" value="1"/>
</dbReference>
<dbReference type="InterPro" id="IPR038475">
    <property type="entry name" value="RecG_C_sf"/>
</dbReference>
<name>A0ABU3FDM7_9ENTE</name>
<dbReference type="PANTHER" id="PTHR30595:SF6">
    <property type="entry name" value="SCHLAFEN ALBA-2 DOMAIN-CONTAINING PROTEIN"/>
    <property type="match status" value="1"/>
</dbReference>
<gene>
    <name evidence="2" type="ORF">P7H27_13415</name>
</gene>
<organism evidence="2 3">
    <name type="scientific">Enterococcus xiangfangensis</name>
    <dbReference type="NCBI Taxonomy" id="1296537"/>
    <lineage>
        <taxon>Bacteria</taxon>
        <taxon>Bacillati</taxon>
        <taxon>Bacillota</taxon>
        <taxon>Bacilli</taxon>
        <taxon>Lactobacillales</taxon>
        <taxon>Enterococcaceae</taxon>
        <taxon>Enterococcus</taxon>
    </lineage>
</organism>
<dbReference type="EMBL" id="JARQAJ010000014">
    <property type="protein sequence ID" value="MDT2760749.1"/>
    <property type="molecule type" value="Genomic_DNA"/>
</dbReference>
<protein>
    <submittedName>
        <fullName evidence="2">DNA binding domain-containing protein</fullName>
    </submittedName>
</protein>
<keyword evidence="3" id="KW-1185">Reference proteome</keyword>
<dbReference type="Proteomes" id="UP001181046">
    <property type="component" value="Unassembled WGS sequence"/>
</dbReference>
<comment type="caution">
    <text evidence="2">The sequence shown here is derived from an EMBL/GenBank/DDBJ whole genome shotgun (WGS) entry which is preliminary data.</text>
</comment>